<dbReference type="OrthoDB" id="3173670at2759"/>
<reference evidence="2 3" key="1">
    <citation type="journal article" date="2016" name="Mol. Biol. Evol.">
        <title>Comparative Genomics of Early-Diverging Mushroom-Forming Fungi Provides Insights into the Origins of Lignocellulose Decay Capabilities.</title>
        <authorList>
            <person name="Nagy L.G."/>
            <person name="Riley R."/>
            <person name="Tritt A."/>
            <person name="Adam C."/>
            <person name="Daum C."/>
            <person name="Floudas D."/>
            <person name="Sun H."/>
            <person name="Yadav J.S."/>
            <person name="Pangilinan J."/>
            <person name="Larsson K.H."/>
            <person name="Matsuura K."/>
            <person name="Barry K."/>
            <person name="Labutti K."/>
            <person name="Kuo R."/>
            <person name="Ohm R.A."/>
            <person name="Bhattacharya S.S."/>
            <person name="Shirouzu T."/>
            <person name="Yoshinaga Y."/>
            <person name="Martin F.M."/>
            <person name="Grigoriev I.V."/>
            <person name="Hibbett D.S."/>
        </authorList>
    </citation>
    <scope>NUCLEOTIDE SEQUENCE [LARGE SCALE GENOMIC DNA]</scope>
    <source>
        <strain evidence="2 3">TUFC12733</strain>
    </source>
</reference>
<name>A0A167NUI6_CALVF</name>
<feature type="compositionally biased region" description="Low complexity" evidence="1">
    <location>
        <begin position="127"/>
        <end position="139"/>
    </location>
</feature>
<evidence type="ECO:0000313" key="3">
    <source>
        <dbReference type="Proteomes" id="UP000076738"/>
    </source>
</evidence>
<organism evidence="2 3">
    <name type="scientific">Calocera viscosa (strain TUFC12733)</name>
    <dbReference type="NCBI Taxonomy" id="1330018"/>
    <lineage>
        <taxon>Eukaryota</taxon>
        <taxon>Fungi</taxon>
        <taxon>Dikarya</taxon>
        <taxon>Basidiomycota</taxon>
        <taxon>Agaricomycotina</taxon>
        <taxon>Dacrymycetes</taxon>
        <taxon>Dacrymycetales</taxon>
        <taxon>Dacrymycetaceae</taxon>
        <taxon>Calocera</taxon>
    </lineage>
</organism>
<dbReference type="Proteomes" id="UP000076738">
    <property type="component" value="Unassembled WGS sequence"/>
</dbReference>
<dbReference type="EMBL" id="KV417277">
    <property type="protein sequence ID" value="KZO98090.1"/>
    <property type="molecule type" value="Genomic_DNA"/>
</dbReference>
<feature type="region of interest" description="Disordered" evidence="1">
    <location>
        <begin position="45"/>
        <end position="65"/>
    </location>
</feature>
<accession>A0A167NUI6</accession>
<dbReference type="AlphaFoldDB" id="A0A167NUI6"/>
<evidence type="ECO:0000313" key="2">
    <source>
        <dbReference type="EMBL" id="KZO98090.1"/>
    </source>
</evidence>
<keyword evidence="3" id="KW-1185">Reference proteome</keyword>
<feature type="region of interest" description="Disordered" evidence="1">
    <location>
        <begin position="124"/>
        <end position="160"/>
    </location>
</feature>
<gene>
    <name evidence="2" type="ORF">CALVIDRAFT_535686</name>
</gene>
<proteinExistence type="predicted"/>
<protein>
    <submittedName>
        <fullName evidence="2">Uncharacterized protein</fullName>
    </submittedName>
</protein>
<feature type="compositionally biased region" description="Acidic residues" evidence="1">
    <location>
        <begin position="149"/>
        <end position="160"/>
    </location>
</feature>
<sequence length="160" mass="18276">MPAKKLPQIHLMVKTHKHTLALTLYPSQTIRDLKTQAISALSQFSTSSSGHGEGEEGFPEKPELGDFEVFRRKGEEYELLEEEEKAMDLRLMAWDRLFLAWRDRRGKLQQVHVDKFSFWGEDEEEPAPAAASVARANGGVAKGKRKMEDDYEPDEDELDV</sequence>
<feature type="compositionally biased region" description="Basic and acidic residues" evidence="1">
    <location>
        <begin position="52"/>
        <end position="65"/>
    </location>
</feature>
<evidence type="ECO:0000256" key="1">
    <source>
        <dbReference type="SAM" id="MobiDB-lite"/>
    </source>
</evidence>